<dbReference type="EMBL" id="QGKY02000164">
    <property type="protein sequence ID" value="KAF2593486.1"/>
    <property type="molecule type" value="Genomic_DNA"/>
</dbReference>
<keyword evidence="1" id="KW-0812">Transmembrane</keyword>
<name>A0A8S9KJ77_BRACR</name>
<organism evidence="2">
    <name type="scientific">Brassica cretica</name>
    <name type="common">Mustard</name>
    <dbReference type="NCBI Taxonomy" id="69181"/>
    <lineage>
        <taxon>Eukaryota</taxon>
        <taxon>Viridiplantae</taxon>
        <taxon>Streptophyta</taxon>
        <taxon>Embryophyta</taxon>
        <taxon>Tracheophyta</taxon>
        <taxon>Spermatophyta</taxon>
        <taxon>Magnoliopsida</taxon>
        <taxon>eudicotyledons</taxon>
        <taxon>Gunneridae</taxon>
        <taxon>Pentapetalae</taxon>
        <taxon>rosids</taxon>
        <taxon>malvids</taxon>
        <taxon>Brassicales</taxon>
        <taxon>Brassicaceae</taxon>
        <taxon>Brassiceae</taxon>
        <taxon>Brassica</taxon>
    </lineage>
</organism>
<evidence type="ECO:0000313" key="2">
    <source>
        <dbReference type="EMBL" id="KAF2593486.1"/>
    </source>
</evidence>
<keyword evidence="1" id="KW-0472">Membrane</keyword>
<sequence>MDSDMVEIAPPAFAWPAVKVAFFICSLHISVESICLSEGVFVKYKSKSMDQGFDDQPAAKQGGLETYPLTPRSSLQSIFFMAALIMVEARLSSCS</sequence>
<evidence type="ECO:0000256" key="1">
    <source>
        <dbReference type="SAM" id="Phobius"/>
    </source>
</evidence>
<accession>A0A8S9KJ77</accession>
<comment type="caution">
    <text evidence="2">The sequence shown here is derived from an EMBL/GenBank/DDBJ whole genome shotgun (WGS) entry which is preliminary data.</text>
</comment>
<keyword evidence="1" id="KW-1133">Transmembrane helix</keyword>
<reference evidence="2" key="1">
    <citation type="submission" date="2019-12" db="EMBL/GenBank/DDBJ databases">
        <title>Genome sequencing and annotation of Brassica cretica.</title>
        <authorList>
            <person name="Studholme D.J."/>
            <person name="Sarris P.F."/>
        </authorList>
    </citation>
    <scope>NUCLEOTIDE SEQUENCE</scope>
    <source>
        <strain evidence="2">PFS-102/07</strain>
        <tissue evidence="2">Leaf</tissue>
    </source>
</reference>
<dbReference type="AlphaFoldDB" id="A0A8S9KJ77"/>
<feature type="transmembrane region" description="Helical" evidence="1">
    <location>
        <begin position="20"/>
        <end position="42"/>
    </location>
</feature>
<protein>
    <submittedName>
        <fullName evidence="2">Uncharacterized protein</fullName>
    </submittedName>
</protein>
<proteinExistence type="predicted"/>
<gene>
    <name evidence="2" type="ORF">F2Q70_00042778</name>
</gene>